<dbReference type="PROSITE" id="PS50113">
    <property type="entry name" value="PAC"/>
    <property type="match status" value="1"/>
</dbReference>
<evidence type="ECO:0000259" key="4">
    <source>
        <dbReference type="PROSITE" id="PS50887"/>
    </source>
</evidence>
<dbReference type="InterPro" id="IPR000014">
    <property type="entry name" value="PAS"/>
</dbReference>
<name>A0A239DZJ8_9SPHN</name>
<dbReference type="CDD" id="cd01948">
    <property type="entry name" value="EAL"/>
    <property type="match status" value="1"/>
</dbReference>
<feature type="transmembrane region" description="Helical" evidence="1">
    <location>
        <begin position="109"/>
        <end position="131"/>
    </location>
</feature>
<dbReference type="NCBIfam" id="TIGR00229">
    <property type="entry name" value="sensory_box"/>
    <property type="match status" value="1"/>
</dbReference>
<dbReference type="PROSITE" id="PS50887">
    <property type="entry name" value="GGDEF"/>
    <property type="match status" value="1"/>
</dbReference>
<dbReference type="CDD" id="cd00130">
    <property type="entry name" value="PAS"/>
    <property type="match status" value="1"/>
</dbReference>
<dbReference type="PANTHER" id="PTHR44757">
    <property type="entry name" value="DIGUANYLATE CYCLASE DGCP"/>
    <property type="match status" value="1"/>
</dbReference>
<dbReference type="InterPro" id="IPR035919">
    <property type="entry name" value="EAL_sf"/>
</dbReference>
<dbReference type="Gene3D" id="3.30.450.20">
    <property type="entry name" value="PAS domain"/>
    <property type="match status" value="1"/>
</dbReference>
<dbReference type="SMART" id="SM00267">
    <property type="entry name" value="GGDEF"/>
    <property type="match status" value="1"/>
</dbReference>
<dbReference type="SUPFAM" id="SSF55073">
    <property type="entry name" value="Nucleotide cyclase"/>
    <property type="match status" value="1"/>
</dbReference>
<accession>A0A239DZJ8</accession>
<dbReference type="Pfam" id="PF08448">
    <property type="entry name" value="PAS_4"/>
    <property type="match status" value="1"/>
</dbReference>
<evidence type="ECO:0000259" key="2">
    <source>
        <dbReference type="PROSITE" id="PS50113"/>
    </source>
</evidence>
<dbReference type="RefSeq" id="WP_245842686.1">
    <property type="nucleotide sequence ID" value="NZ_FZOS01000005.1"/>
</dbReference>
<dbReference type="AlphaFoldDB" id="A0A239DZJ8"/>
<dbReference type="InterPro" id="IPR013656">
    <property type="entry name" value="PAS_4"/>
</dbReference>
<dbReference type="Gene3D" id="3.30.70.270">
    <property type="match status" value="1"/>
</dbReference>
<proteinExistence type="predicted"/>
<evidence type="ECO:0000313" key="5">
    <source>
        <dbReference type="EMBL" id="SNS37551.1"/>
    </source>
</evidence>
<keyword evidence="1" id="KW-0812">Transmembrane</keyword>
<dbReference type="PROSITE" id="PS50883">
    <property type="entry name" value="EAL"/>
    <property type="match status" value="1"/>
</dbReference>
<dbReference type="InterPro" id="IPR029787">
    <property type="entry name" value="Nucleotide_cyclase"/>
</dbReference>
<dbReference type="Gene3D" id="3.20.20.450">
    <property type="entry name" value="EAL domain"/>
    <property type="match status" value="1"/>
</dbReference>
<feature type="domain" description="PAC" evidence="2">
    <location>
        <begin position="298"/>
        <end position="351"/>
    </location>
</feature>
<evidence type="ECO:0000256" key="1">
    <source>
        <dbReference type="SAM" id="Phobius"/>
    </source>
</evidence>
<dbReference type="InterPro" id="IPR052155">
    <property type="entry name" value="Biofilm_reg_signaling"/>
</dbReference>
<gene>
    <name evidence="5" type="ORF">SAMN06295912_105119</name>
</gene>
<sequence length="780" mass="84125">MWQRSSSSPAKSPDWRALLGLGGHVAGWELVRAAQVAELARMTGVIALTQVMSALALLVLLWDTSPRWQLLGWFAAIVAVMIETTRLAARVRAGTAIDAPQPVIRRVSIRSIILGLLWSVPSTIFSSTAGLDEQLAICLVSTAVIASATVTVSAVPVTMLTFVALGASGLTLMMAKTGSLFLAALPVGYGLCLAIGGLISGRAFALRKWAEIALAEKHEVVSLLLRESEDHGADWLWQADSARRLRDVPPALADAAGSTPDALDGMPLFQLLAGERWEEPGQAPELRRLLERMNARERFIDFELPALIRGETRWWRLSGNPRVDGRGQFVGYHGVGSDITEARRSAEKIDRMARFDALTGLANRTAFNEALRKAMGRAFRDRGHCALMLVDLDRFKAVNDTLGHPVGDKLLRLVAQRLSGLVAKGDTCGRLGGDEFAVVIADAADKSLIGALGERIIAALSAPFEIDGQIVRVGASIGTATGPRDGRSAEMLTRNADLALYRAKEDGRGVHRLFETNMLLRAEKRRAIESALRDALDEGQLRLTYQPVVNARDDRIAGFEALLRWRHPELGDVPPDEFIPIAAEARLLGQIGEWVIRAACAEASRWPDDVRLLVNLAREQITDPQLPAIVLSALAQSGLPPSRLELEVGERSFREDSAAISAAVDRLRGLSVRISLDDFGACASALGHIRMGRFSTVKVDRSLIVAAASRDPDALGLIRAIVALTATLGMDTTAEGAETAAEQRVARDLGCTHLQGFLSGTPVPAEDARALIASAIRRRA</sequence>
<dbReference type="CDD" id="cd01949">
    <property type="entry name" value="GGDEF"/>
    <property type="match status" value="1"/>
</dbReference>
<feature type="transmembrane region" description="Helical" evidence="1">
    <location>
        <begin position="43"/>
        <end position="63"/>
    </location>
</feature>
<protein>
    <submittedName>
        <fullName evidence="5">Diguanylate cyclase/phosphodiesterase with PAS/PAC sensor(S)</fullName>
    </submittedName>
</protein>
<feature type="transmembrane region" description="Helical" evidence="1">
    <location>
        <begin position="70"/>
        <end position="89"/>
    </location>
</feature>
<dbReference type="NCBIfam" id="TIGR00254">
    <property type="entry name" value="GGDEF"/>
    <property type="match status" value="1"/>
</dbReference>
<dbReference type="Proteomes" id="UP000198281">
    <property type="component" value="Unassembled WGS sequence"/>
</dbReference>
<feature type="domain" description="GGDEF" evidence="4">
    <location>
        <begin position="383"/>
        <end position="516"/>
    </location>
</feature>
<feature type="domain" description="EAL" evidence="3">
    <location>
        <begin position="525"/>
        <end position="776"/>
    </location>
</feature>
<dbReference type="SUPFAM" id="SSF55785">
    <property type="entry name" value="PYP-like sensor domain (PAS domain)"/>
    <property type="match status" value="1"/>
</dbReference>
<dbReference type="Pfam" id="PF00990">
    <property type="entry name" value="GGDEF"/>
    <property type="match status" value="1"/>
</dbReference>
<dbReference type="InterPro" id="IPR001633">
    <property type="entry name" value="EAL_dom"/>
</dbReference>
<dbReference type="EMBL" id="FZOS01000005">
    <property type="protein sequence ID" value="SNS37551.1"/>
    <property type="molecule type" value="Genomic_DNA"/>
</dbReference>
<evidence type="ECO:0000259" key="3">
    <source>
        <dbReference type="PROSITE" id="PS50883"/>
    </source>
</evidence>
<dbReference type="InterPro" id="IPR000700">
    <property type="entry name" value="PAS-assoc_C"/>
</dbReference>
<dbReference type="SUPFAM" id="SSF141868">
    <property type="entry name" value="EAL domain-like"/>
    <property type="match status" value="1"/>
</dbReference>
<reference evidence="6" key="1">
    <citation type="submission" date="2017-06" db="EMBL/GenBank/DDBJ databases">
        <authorList>
            <person name="Varghese N."/>
            <person name="Submissions S."/>
        </authorList>
    </citation>
    <scope>NUCLEOTIDE SEQUENCE [LARGE SCALE GENOMIC DNA]</scope>
    <source>
        <strain evidence="6">LNB2</strain>
    </source>
</reference>
<dbReference type="Pfam" id="PF00563">
    <property type="entry name" value="EAL"/>
    <property type="match status" value="1"/>
</dbReference>
<keyword evidence="1" id="KW-1133">Transmembrane helix</keyword>
<dbReference type="InterPro" id="IPR035965">
    <property type="entry name" value="PAS-like_dom_sf"/>
</dbReference>
<organism evidence="5 6">
    <name type="scientific">Edaphosphingomonas laterariae</name>
    <dbReference type="NCBI Taxonomy" id="861865"/>
    <lineage>
        <taxon>Bacteria</taxon>
        <taxon>Pseudomonadati</taxon>
        <taxon>Pseudomonadota</taxon>
        <taxon>Alphaproteobacteria</taxon>
        <taxon>Sphingomonadales</taxon>
        <taxon>Rhizorhabdaceae</taxon>
        <taxon>Edaphosphingomonas</taxon>
    </lineage>
</organism>
<feature type="transmembrane region" description="Helical" evidence="1">
    <location>
        <begin position="143"/>
        <end position="167"/>
    </location>
</feature>
<dbReference type="InterPro" id="IPR000160">
    <property type="entry name" value="GGDEF_dom"/>
</dbReference>
<dbReference type="SMART" id="SM00052">
    <property type="entry name" value="EAL"/>
    <property type="match status" value="1"/>
</dbReference>
<keyword evidence="1" id="KW-0472">Membrane</keyword>
<keyword evidence="6" id="KW-1185">Reference proteome</keyword>
<dbReference type="InterPro" id="IPR043128">
    <property type="entry name" value="Rev_trsase/Diguanyl_cyclase"/>
</dbReference>
<dbReference type="PANTHER" id="PTHR44757:SF2">
    <property type="entry name" value="BIOFILM ARCHITECTURE MAINTENANCE PROTEIN MBAA"/>
    <property type="match status" value="1"/>
</dbReference>
<evidence type="ECO:0000313" key="6">
    <source>
        <dbReference type="Proteomes" id="UP000198281"/>
    </source>
</evidence>
<feature type="transmembrane region" description="Helical" evidence="1">
    <location>
        <begin position="179"/>
        <end position="199"/>
    </location>
</feature>